<dbReference type="EMBL" id="RCHS01003069">
    <property type="protein sequence ID" value="RMX44040.1"/>
    <property type="molecule type" value="Genomic_DNA"/>
</dbReference>
<comment type="caution">
    <text evidence="3">The sequence shown here is derived from an EMBL/GenBank/DDBJ whole genome shotgun (WGS) entry which is preliminary data.</text>
</comment>
<evidence type="ECO:0000313" key="3">
    <source>
        <dbReference type="EMBL" id="RMX44040.1"/>
    </source>
</evidence>
<feature type="region of interest" description="Disordered" evidence="1">
    <location>
        <begin position="68"/>
        <end position="143"/>
    </location>
</feature>
<sequence length="143" mass="16101">MGDVHCLLVMILVLYFPLRVKTGALKNGDISSDVTTKKTDPFKAVDMINLFRSSNSPERRKLIQRKAKKKFAKTLRRNDSTGCSSETDYSDNNFETSEYADDVYDNRFDSDGSDDPKKSGGSGTDSEKCCNGYPYYDPNDSDY</sequence>
<evidence type="ECO:0000256" key="1">
    <source>
        <dbReference type="SAM" id="MobiDB-lite"/>
    </source>
</evidence>
<dbReference type="Proteomes" id="UP000275408">
    <property type="component" value="Unassembled WGS sequence"/>
</dbReference>
<keyword evidence="2" id="KW-0732">Signal</keyword>
<name>A0A3M6TRN7_POCDA</name>
<dbReference type="OrthoDB" id="10423581at2759"/>
<protein>
    <submittedName>
        <fullName evidence="3">Uncharacterized protein</fullName>
    </submittedName>
</protein>
<feature type="compositionally biased region" description="Basic and acidic residues" evidence="1">
    <location>
        <begin position="104"/>
        <end position="118"/>
    </location>
</feature>
<organism evidence="3 4">
    <name type="scientific">Pocillopora damicornis</name>
    <name type="common">Cauliflower coral</name>
    <name type="synonym">Millepora damicornis</name>
    <dbReference type="NCBI Taxonomy" id="46731"/>
    <lineage>
        <taxon>Eukaryota</taxon>
        <taxon>Metazoa</taxon>
        <taxon>Cnidaria</taxon>
        <taxon>Anthozoa</taxon>
        <taxon>Hexacorallia</taxon>
        <taxon>Scleractinia</taxon>
        <taxon>Astrocoeniina</taxon>
        <taxon>Pocilloporidae</taxon>
        <taxon>Pocillopora</taxon>
    </lineage>
</organism>
<dbReference type="AlphaFoldDB" id="A0A3M6TRN7"/>
<evidence type="ECO:0000256" key="2">
    <source>
        <dbReference type="SAM" id="SignalP"/>
    </source>
</evidence>
<evidence type="ECO:0000313" key="4">
    <source>
        <dbReference type="Proteomes" id="UP000275408"/>
    </source>
</evidence>
<reference evidence="3 4" key="1">
    <citation type="journal article" date="2018" name="Sci. Rep.">
        <title>Comparative analysis of the Pocillopora damicornis genome highlights role of immune system in coral evolution.</title>
        <authorList>
            <person name="Cunning R."/>
            <person name="Bay R.A."/>
            <person name="Gillette P."/>
            <person name="Baker A.C."/>
            <person name="Traylor-Knowles N."/>
        </authorList>
    </citation>
    <scope>NUCLEOTIDE SEQUENCE [LARGE SCALE GENOMIC DNA]</scope>
    <source>
        <strain evidence="3">RSMAS</strain>
        <tissue evidence="3">Whole animal</tissue>
    </source>
</reference>
<feature type="chain" id="PRO_5018219376" evidence="2">
    <location>
        <begin position="23"/>
        <end position="143"/>
    </location>
</feature>
<feature type="signal peptide" evidence="2">
    <location>
        <begin position="1"/>
        <end position="22"/>
    </location>
</feature>
<proteinExistence type="predicted"/>
<gene>
    <name evidence="3" type="ORF">pdam_00019808</name>
</gene>
<feature type="compositionally biased region" description="Polar residues" evidence="1">
    <location>
        <begin position="80"/>
        <end position="96"/>
    </location>
</feature>
<accession>A0A3M6TRN7</accession>
<keyword evidence="4" id="KW-1185">Reference proteome</keyword>